<protein>
    <recommendedName>
        <fullName evidence="3">PIN domain-containing protein</fullName>
    </recommendedName>
</protein>
<dbReference type="Proteomes" id="UP001230426">
    <property type="component" value="Unassembled WGS sequence"/>
</dbReference>
<dbReference type="RefSeq" id="WP_306858594.1">
    <property type="nucleotide sequence ID" value="NZ_JAUSRB010000002.1"/>
</dbReference>
<gene>
    <name evidence="1" type="ORF">J2S55_001750</name>
</gene>
<sequence length="145" mass="15460">MEDDVQQALVLDVSVLTECARGDVGIINLIQRFDADRKPLIIPATSVTGATVELGGNHDQLAVVSGLCRLDSATMPTVSDFKDGVEVGQVLVEVESCVTSWDAHAVTEALLHRCPVLTADYARWKDIVQDLSGGLTVVEIADLGD</sequence>
<organism evidence="1 2">
    <name type="scientific">Streptosporangium brasiliense</name>
    <dbReference type="NCBI Taxonomy" id="47480"/>
    <lineage>
        <taxon>Bacteria</taxon>
        <taxon>Bacillati</taxon>
        <taxon>Actinomycetota</taxon>
        <taxon>Actinomycetes</taxon>
        <taxon>Streptosporangiales</taxon>
        <taxon>Streptosporangiaceae</taxon>
        <taxon>Streptosporangium</taxon>
    </lineage>
</organism>
<evidence type="ECO:0008006" key="3">
    <source>
        <dbReference type="Google" id="ProtNLM"/>
    </source>
</evidence>
<keyword evidence="2" id="KW-1185">Reference proteome</keyword>
<comment type="caution">
    <text evidence="1">The sequence shown here is derived from an EMBL/GenBank/DDBJ whole genome shotgun (WGS) entry which is preliminary data.</text>
</comment>
<proteinExistence type="predicted"/>
<dbReference type="EMBL" id="JAUSRB010000002">
    <property type="protein sequence ID" value="MDP9862484.1"/>
    <property type="molecule type" value="Genomic_DNA"/>
</dbReference>
<accession>A0ABT9QZS9</accession>
<reference evidence="1 2" key="1">
    <citation type="submission" date="2023-07" db="EMBL/GenBank/DDBJ databases">
        <title>Sequencing the genomes of 1000 actinobacteria strains.</title>
        <authorList>
            <person name="Klenk H.-P."/>
        </authorList>
    </citation>
    <scope>NUCLEOTIDE SEQUENCE [LARGE SCALE GENOMIC DNA]</scope>
    <source>
        <strain evidence="1 2">DSM 44109</strain>
    </source>
</reference>
<evidence type="ECO:0000313" key="1">
    <source>
        <dbReference type="EMBL" id="MDP9862484.1"/>
    </source>
</evidence>
<evidence type="ECO:0000313" key="2">
    <source>
        <dbReference type="Proteomes" id="UP001230426"/>
    </source>
</evidence>
<name>A0ABT9QZS9_9ACTN</name>